<protein>
    <submittedName>
        <fullName evidence="1">Uncharacterized protein</fullName>
    </submittedName>
</protein>
<evidence type="ECO:0000313" key="2">
    <source>
        <dbReference type="Proteomes" id="UP000028523"/>
    </source>
</evidence>
<organism evidence="1 2">
    <name type="scientific">Malacoplasma iowae DK-CPA</name>
    <dbReference type="NCBI Taxonomy" id="1394179"/>
    <lineage>
        <taxon>Bacteria</taxon>
        <taxon>Bacillati</taxon>
        <taxon>Mycoplasmatota</taxon>
        <taxon>Mycoplasmoidales</taxon>
        <taxon>Mycoplasmoidaceae</taxon>
        <taxon>Malacoplasma</taxon>
    </lineage>
</organism>
<comment type="caution">
    <text evidence="1">The sequence shown here is derived from an EMBL/GenBank/DDBJ whole genome shotgun (WGS) entry which is preliminary data.</text>
</comment>
<keyword evidence="2" id="KW-1185">Reference proteome</keyword>
<name>A0A084U4M3_MALIO</name>
<dbReference type="Proteomes" id="UP000028523">
    <property type="component" value="Unassembled WGS sequence"/>
</dbReference>
<reference evidence="1 2" key="1">
    <citation type="journal article" date="2014" name="PLoS ONE">
        <title>Reduction of Hydrogen Peroxide Accumulation and Toxicity by a Catalase from Mycoplasma iowae.</title>
        <authorList>
            <person name="Pritchard R.E."/>
            <person name="Prassinos A.J."/>
            <person name="Osborne J.D."/>
            <person name="Raviv Z."/>
            <person name="Balish M.F."/>
        </authorList>
    </citation>
    <scope>NUCLEOTIDE SEQUENCE [LARGE SCALE GENOMIC DNA]</scope>
    <source>
        <strain evidence="1 2">DK-CPA</strain>
    </source>
</reference>
<gene>
    <name evidence="1" type="ORF">P271_774</name>
</gene>
<dbReference type="EMBL" id="AWQU01000048">
    <property type="protein sequence ID" value="KFB07909.1"/>
    <property type="molecule type" value="Genomic_DNA"/>
</dbReference>
<accession>A0A084U4M3</accession>
<evidence type="ECO:0000313" key="1">
    <source>
        <dbReference type="EMBL" id="KFB07909.1"/>
    </source>
</evidence>
<dbReference type="RefSeq" id="WP_004025235.1">
    <property type="nucleotide sequence ID" value="NZ_AWQU01000048.1"/>
</dbReference>
<proteinExistence type="predicted"/>
<sequence length="82" mass="9370">MFSVKLTKELVKKSLDTAPGISTDIKDSDIVINEKNITIKLKLIDKNINFIELISMIQKQIAYTLNEHTDSKDYKVDIILCD</sequence>
<dbReference type="GeneID" id="96866860"/>
<dbReference type="AlphaFoldDB" id="A0A084U4M3"/>